<dbReference type="EMBL" id="NBBJ01000002">
    <property type="protein sequence ID" value="OWK30640.1"/>
    <property type="molecule type" value="Genomic_DNA"/>
</dbReference>
<reference evidence="8 9" key="1">
    <citation type="submission" date="2017-03" db="EMBL/GenBank/DDBJ databases">
        <title>Genome sequence of Sphingomonas mucosissima DSM 17494.</title>
        <authorList>
            <person name="Poehlein A."/>
            <person name="Wuebbeler J.H."/>
            <person name="Steinbuechel A."/>
            <person name="Daniel R."/>
        </authorList>
    </citation>
    <scope>NUCLEOTIDE SEQUENCE [LARGE SCALE GENOMIC DNA]</scope>
    <source>
        <strain evidence="8 9">DSM 17494</strain>
    </source>
</reference>
<name>A0A245ZLM3_9SPHN</name>
<keyword evidence="3" id="KW-0812">Transmembrane</keyword>
<keyword evidence="8" id="KW-0645">Protease</keyword>
<keyword evidence="9" id="KW-1185">Reference proteome</keyword>
<evidence type="ECO:0000256" key="4">
    <source>
        <dbReference type="ARBA" id="ARBA00022989"/>
    </source>
</evidence>
<dbReference type="GO" id="GO:0016020">
    <property type="term" value="C:membrane"/>
    <property type="evidence" value="ECO:0007669"/>
    <property type="project" value="UniProtKB-SubCell"/>
</dbReference>
<dbReference type="PANTHER" id="PTHR42911">
    <property type="entry name" value="MODULATOR OF FTSH PROTEASE HFLC"/>
    <property type="match status" value="1"/>
</dbReference>
<evidence type="ECO:0000256" key="1">
    <source>
        <dbReference type="ARBA" id="ARBA00004167"/>
    </source>
</evidence>
<keyword evidence="4" id="KW-1133">Transmembrane helix</keyword>
<sequence>MSALTRNPVAIGFAALGAVIVAAATFAIVPETKQAVVLRLNKPVGEPVNQYEPGQVIGQTGAGLVARIPFIDKIVWVDKRVLDADLDNTLVLSTDQLRLNVDAFARFRIVDPLRAITSTGSTSNTEERVADQLRPLLGTALRNELGKVPFAVLLSPERGRVMDAIQASLQRDAQQYGATIVDVRIKHADLPEGSPLDSALQRMRTARQQEANTIRAQGQKQAQIVRAEADATASRVYAEAFSKDASFYDFYRAMQSYRHTFGADGGPRPEGSTSIIMSRDNAYLKEFSGR</sequence>
<dbReference type="InterPro" id="IPR001107">
    <property type="entry name" value="Band_7"/>
</dbReference>
<keyword evidence="5" id="KW-0472">Membrane</keyword>
<evidence type="ECO:0000256" key="6">
    <source>
        <dbReference type="PIRNR" id="PIRNR005651"/>
    </source>
</evidence>
<comment type="subcellular location">
    <subcellularLocation>
        <location evidence="1">Membrane</location>
        <topology evidence="1">Single-pass membrane protein</topology>
    </subcellularLocation>
</comment>
<comment type="caution">
    <text evidence="8">The sequence shown here is derived from an EMBL/GenBank/DDBJ whole genome shotgun (WGS) entry which is preliminary data.</text>
</comment>
<dbReference type="AlphaFoldDB" id="A0A245ZLM3"/>
<gene>
    <name evidence="8" type="primary">hflC</name>
    <name evidence="8" type="ORF">SPMU_16290</name>
</gene>
<evidence type="ECO:0000313" key="8">
    <source>
        <dbReference type="EMBL" id="OWK30640.1"/>
    </source>
</evidence>
<dbReference type="OrthoDB" id="9812991at2"/>
<protein>
    <recommendedName>
        <fullName evidence="6">Protein HflC</fullName>
    </recommendedName>
</protein>
<comment type="similarity">
    <text evidence="2 6">Belongs to the band 7/mec-2 family. HflC subfamily.</text>
</comment>
<dbReference type="PANTHER" id="PTHR42911:SF1">
    <property type="entry name" value="MODULATOR OF FTSH PROTEASE HFLC"/>
    <property type="match status" value="1"/>
</dbReference>
<organism evidence="8 9">
    <name type="scientific">Sphingomonas mucosissima</name>
    <dbReference type="NCBI Taxonomy" id="370959"/>
    <lineage>
        <taxon>Bacteria</taxon>
        <taxon>Pseudomonadati</taxon>
        <taxon>Pseudomonadota</taxon>
        <taxon>Alphaproteobacteria</taxon>
        <taxon>Sphingomonadales</taxon>
        <taxon>Sphingomonadaceae</taxon>
        <taxon>Sphingomonas</taxon>
    </lineage>
</organism>
<dbReference type="InterPro" id="IPR036013">
    <property type="entry name" value="Band_7/SPFH_dom_sf"/>
</dbReference>
<dbReference type="RefSeq" id="WP_088333360.1">
    <property type="nucleotide sequence ID" value="NZ_NBBJ01000002.1"/>
</dbReference>
<keyword evidence="8" id="KW-0378">Hydrolase</keyword>
<dbReference type="SUPFAM" id="SSF117892">
    <property type="entry name" value="Band 7/SPFH domain"/>
    <property type="match status" value="1"/>
</dbReference>
<dbReference type="GO" id="GO:0008233">
    <property type="term" value="F:peptidase activity"/>
    <property type="evidence" value="ECO:0007669"/>
    <property type="project" value="UniProtKB-KW"/>
</dbReference>
<proteinExistence type="inferred from homology"/>
<evidence type="ECO:0000256" key="3">
    <source>
        <dbReference type="ARBA" id="ARBA00022692"/>
    </source>
</evidence>
<dbReference type="Gene3D" id="3.30.479.30">
    <property type="entry name" value="Band 7 domain"/>
    <property type="match status" value="1"/>
</dbReference>
<dbReference type="GO" id="GO:0006508">
    <property type="term" value="P:proteolysis"/>
    <property type="evidence" value="ECO:0007669"/>
    <property type="project" value="UniProtKB-KW"/>
</dbReference>
<dbReference type="CDD" id="cd03405">
    <property type="entry name" value="SPFH_HflC"/>
    <property type="match status" value="1"/>
</dbReference>
<dbReference type="Proteomes" id="UP000197783">
    <property type="component" value="Unassembled WGS sequence"/>
</dbReference>
<comment type="function">
    <text evidence="6">HflC and HflK could regulate a protease.</text>
</comment>
<feature type="domain" description="Band 7" evidence="7">
    <location>
        <begin position="24"/>
        <end position="203"/>
    </location>
</feature>
<dbReference type="InterPro" id="IPR010200">
    <property type="entry name" value="HflC"/>
</dbReference>
<dbReference type="Pfam" id="PF01145">
    <property type="entry name" value="Band_7"/>
    <property type="match status" value="1"/>
</dbReference>
<evidence type="ECO:0000313" key="9">
    <source>
        <dbReference type="Proteomes" id="UP000197783"/>
    </source>
</evidence>
<accession>A0A245ZLM3</accession>
<evidence type="ECO:0000256" key="2">
    <source>
        <dbReference type="ARBA" id="ARBA00007862"/>
    </source>
</evidence>
<evidence type="ECO:0000259" key="7">
    <source>
        <dbReference type="SMART" id="SM00244"/>
    </source>
</evidence>
<dbReference type="PIRSF" id="PIRSF005651">
    <property type="entry name" value="HflC"/>
    <property type="match status" value="1"/>
</dbReference>
<dbReference type="SMART" id="SM00244">
    <property type="entry name" value="PHB"/>
    <property type="match status" value="1"/>
</dbReference>
<evidence type="ECO:0000256" key="5">
    <source>
        <dbReference type="ARBA" id="ARBA00023136"/>
    </source>
</evidence>